<sequence length="74" mass="8025">MSDELIVRDLKLILALVIILSFISIVRGEPILNRSNDSLEINITGENIKEAGSAAINSTTETVTEIKETPSRTG</sequence>
<name>A0A0P7ZZX8_9EURY</name>
<evidence type="ECO:0000313" key="2">
    <source>
        <dbReference type="Proteomes" id="UP000050360"/>
    </source>
</evidence>
<accession>A0A0P7ZZX8</accession>
<gene>
    <name evidence="1" type="ORF">MPEBLZ_04249</name>
</gene>
<protein>
    <submittedName>
        <fullName evidence="1">Uncharacterized protein</fullName>
    </submittedName>
</protein>
<proteinExistence type="predicted"/>
<reference evidence="1 2" key="1">
    <citation type="submission" date="2015-09" db="EMBL/GenBank/DDBJ databases">
        <title>A metagenomics-based metabolic model of nitrate-dependent anaerobic oxidation of methane by Methanoperedens-like archaea.</title>
        <authorList>
            <person name="Arshad A."/>
            <person name="Speth D.R."/>
            <person name="De Graaf R.M."/>
            <person name="Op Den Camp H.J."/>
            <person name="Jetten M.S."/>
            <person name="Welte C.U."/>
        </authorList>
    </citation>
    <scope>NUCLEOTIDE SEQUENCE [LARGE SCALE GENOMIC DNA]</scope>
</reference>
<dbReference type="AlphaFoldDB" id="A0A0P7ZZX8"/>
<organism evidence="1 2">
    <name type="scientific">Candidatus Methanoperedens nitratireducens</name>
    <dbReference type="NCBI Taxonomy" id="1392998"/>
    <lineage>
        <taxon>Archaea</taxon>
        <taxon>Methanobacteriati</taxon>
        <taxon>Methanobacteriota</taxon>
        <taxon>Stenosarchaea group</taxon>
        <taxon>Methanomicrobia</taxon>
        <taxon>Methanosarcinales</taxon>
        <taxon>ANME-2 cluster</taxon>
        <taxon>Candidatus Methanoperedentaceae</taxon>
        <taxon>Candidatus Methanoperedens</taxon>
    </lineage>
</organism>
<dbReference type="EMBL" id="LKCM01000414">
    <property type="protein sequence ID" value="KPQ41193.1"/>
    <property type="molecule type" value="Genomic_DNA"/>
</dbReference>
<dbReference type="Proteomes" id="UP000050360">
    <property type="component" value="Unassembled WGS sequence"/>
</dbReference>
<comment type="caution">
    <text evidence="1">The sequence shown here is derived from an EMBL/GenBank/DDBJ whole genome shotgun (WGS) entry which is preliminary data.</text>
</comment>
<evidence type="ECO:0000313" key="1">
    <source>
        <dbReference type="EMBL" id="KPQ41193.1"/>
    </source>
</evidence>